<evidence type="ECO:0000313" key="2">
    <source>
        <dbReference type="Proteomes" id="UP000220927"/>
    </source>
</evidence>
<proteinExistence type="predicted"/>
<geneLocation type="plasmid" evidence="2">
    <name>prapfh23d</name>
</geneLocation>
<organism evidence="1 2">
    <name type="scientific">Rhizobium acidisoli</name>
    <dbReference type="NCBI Taxonomy" id="1538158"/>
    <lineage>
        <taxon>Bacteria</taxon>
        <taxon>Pseudomonadati</taxon>
        <taxon>Pseudomonadota</taxon>
        <taxon>Alphaproteobacteria</taxon>
        <taxon>Hyphomicrobiales</taxon>
        <taxon>Rhizobiaceae</taxon>
        <taxon>Rhizobium/Agrobacterium group</taxon>
        <taxon>Rhizobium</taxon>
    </lineage>
</organism>
<sequence length="94" mass="10125">MSTISLRDLAAPECEALLEKLALTLERNADWAATEGDDELEALMRVVGSGILSVAHDLAAADIFLVEDVAARAVSLIATFHVKYPHYPIGPNLH</sequence>
<keyword evidence="2" id="KW-1185">Reference proteome</keyword>
<keyword evidence="1" id="KW-0614">Plasmid</keyword>
<dbReference type="Proteomes" id="UP000220927">
    <property type="component" value="Plasmid pRapFH23d"/>
</dbReference>
<accession>A0AAE6C581</accession>
<dbReference type="EMBL" id="CP035002">
    <property type="protein sequence ID" value="QAS83097.1"/>
    <property type="molecule type" value="Genomic_DNA"/>
</dbReference>
<gene>
    <name evidence="1" type="ORF">CO657_35525</name>
</gene>
<dbReference type="KEGG" id="rad:CO657_35525"/>
<dbReference type="AlphaFoldDB" id="A0AAE6C581"/>
<name>A0AAE6C581_9HYPH</name>
<evidence type="ECO:0000313" key="1">
    <source>
        <dbReference type="EMBL" id="QAS83097.1"/>
    </source>
</evidence>
<protein>
    <submittedName>
        <fullName evidence="1">Uncharacterized protein</fullName>
    </submittedName>
</protein>
<reference evidence="1 2" key="1">
    <citation type="submission" date="2019-01" db="EMBL/GenBank/DDBJ databases">
        <title>Genomic insights into the origins and evolution of symbiotic genes in the Phaseolus vulgaris microsymbionts.</title>
        <authorList>
            <person name="Tong W."/>
        </authorList>
    </citation>
    <scope>NUCLEOTIDE SEQUENCE [LARGE SCALE GENOMIC DNA]</scope>
    <source>
        <strain evidence="1 2">FH23</strain>
        <plasmid evidence="2">prapfh23d</plasmid>
    </source>
</reference>
<dbReference type="RefSeq" id="WP_054185010.1">
    <property type="nucleotide sequence ID" value="NZ_CP035002.1"/>
</dbReference>